<keyword evidence="3" id="KW-0547">Nucleotide-binding</keyword>
<dbReference type="InterPro" id="IPR027417">
    <property type="entry name" value="P-loop_NTPase"/>
</dbReference>
<sequence length="314" mass="34045">MINPEIKVIGLSKSFGSVEAVKGVSFEVEKGEIFGFLGPNGAGKTTTINMLTGLARPDGGSIELGGLDCTSDRKPVQHLIGVVPDESSLYPELTGFENLCFCGALYGMRKKERIARAKELLDTVGLADAAKRRFGGYSKGMGRRLTIAAGVIHKPSVLFLDEPTTGIDVVSARTIRSMIRSLNENGTTVFLTTHYLEEAERLCDRVAFIRSGRIVLTDTMEGLLKKDRRGEAILLRFDGEGDGPAEFILRSAFPAVSFEPSGRGAVTARSETYLSVGAMVRTLEDGGFEVLEARRIVSTLEGVFLQVAEMEDER</sequence>
<keyword evidence="4 6" id="KW-0067">ATP-binding</keyword>
<reference evidence="6 7" key="1">
    <citation type="submission" date="2022-01" db="EMBL/GenBank/DDBJ databases">
        <title>Dethiosulfovibrio faecalis sp. nov., a novel proteolytic, non-sulfur-reducing bacterium isolated from a marine aquaculture solid waste bioreactor.</title>
        <authorList>
            <person name="Grabowski S."/>
            <person name="Apolinario E."/>
            <person name="Schneider N."/>
            <person name="Marshall C.W."/>
            <person name="Sowers K.R."/>
        </authorList>
    </citation>
    <scope>NUCLEOTIDE SEQUENCE [LARGE SCALE GENOMIC DNA]</scope>
    <source>
        <strain evidence="6 7">DSM 12537</strain>
    </source>
</reference>
<dbReference type="SUPFAM" id="SSF52540">
    <property type="entry name" value="P-loop containing nucleoside triphosphate hydrolases"/>
    <property type="match status" value="1"/>
</dbReference>
<dbReference type="RefSeq" id="WP_236100130.1">
    <property type="nucleotide sequence ID" value="NZ_JAKGUD010000015.1"/>
</dbReference>
<evidence type="ECO:0000313" key="6">
    <source>
        <dbReference type="EMBL" id="MCF4143431.1"/>
    </source>
</evidence>
<dbReference type="EMBL" id="JAKGUD010000015">
    <property type="protein sequence ID" value="MCF4143431.1"/>
    <property type="molecule type" value="Genomic_DNA"/>
</dbReference>
<protein>
    <submittedName>
        <fullName evidence="6">ABC transporter ATP-binding protein</fullName>
    </submittedName>
</protein>
<name>A0ABS9ET87_9BACT</name>
<evidence type="ECO:0000259" key="5">
    <source>
        <dbReference type="PROSITE" id="PS50893"/>
    </source>
</evidence>
<proteinExistence type="inferred from homology"/>
<dbReference type="InterPro" id="IPR003439">
    <property type="entry name" value="ABC_transporter-like_ATP-bd"/>
</dbReference>
<dbReference type="GO" id="GO:0005524">
    <property type="term" value="F:ATP binding"/>
    <property type="evidence" value="ECO:0007669"/>
    <property type="project" value="UniProtKB-KW"/>
</dbReference>
<keyword evidence="2" id="KW-0813">Transport</keyword>
<feature type="domain" description="ABC transporter" evidence="5">
    <location>
        <begin position="6"/>
        <end position="236"/>
    </location>
</feature>
<dbReference type="PANTHER" id="PTHR42711">
    <property type="entry name" value="ABC TRANSPORTER ATP-BINDING PROTEIN"/>
    <property type="match status" value="1"/>
</dbReference>
<accession>A0ABS9ET87</accession>
<dbReference type="SMART" id="SM00382">
    <property type="entry name" value="AAA"/>
    <property type="match status" value="1"/>
</dbReference>
<organism evidence="6 7">
    <name type="scientific">Dethiosulfovibrio marinus</name>
    <dbReference type="NCBI Taxonomy" id="133532"/>
    <lineage>
        <taxon>Bacteria</taxon>
        <taxon>Thermotogati</taxon>
        <taxon>Synergistota</taxon>
        <taxon>Synergistia</taxon>
        <taxon>Synergistales</taxon>
        <taxon>Dethiosulfovibrionaceae</taxon>
        <taxon>Dethiosulfovibrio</taxon>
    </lineage>
</organism>
<gene>
    <name evidence="6" type="ORF">L2W38_11470</name>
</gene>
<evidence type="ECO:0000256" key="2">
    <source>
        <dbReference type="ARBA" id="ARBA00022448"/>
    </source>
</evidence>
<dbReference type="Gene3D" id="3.40.50.300">
    <property type="entry name" value="P-loop containing nucleotide triphosphate hydrolases"/>
    <property type="match status" value="1"/>
</dbReference>
<evidence type="ECO:0000256" key="3">
    <source>
        <dbReference type="ARBA" id="ARBA00022741"/>
    </source>
</evidence>
<dbReference type="InterPro" id="IPR003593">
    <property type="entry name" value="AAA+_ATPase"/>
</dbReference>
<dbReference type="PROSITE" id="PS50893">
    <property type="entry name" value="ABC_TRANSPORTER_2"/>
    <property type="match status" value="1"/>
</dbReference>
<dbReference type="InterPro" id="IPR050763">
    <property type="entry name" value="ABC_transporter_ATP-binding"/>
</dbReference>
<dbReference type="Proteomes" id="UP001200430">
    <property type="component" value="Unassembled WGS sequence"/>
</dbReference>
<comment type="caution">
    <text evidence="6">The sequence shown here is derived from an EMBL/GenBank/DDBJ whole genome shotgun (WGS) entry which is preliminary data.</text>
</comment>
<dbReference type="PANTHER" id="PTHR42711:SF5">
    <property type="entry name" value="ABC TRANSPORTER ATP-BINDING PROTEIN NATA"/>
    <property type="match status" value="1"/>
</dbReference>
<dbReference type="Pfam" id="PF00005">
    <property type="entry name" value="ABC_tran"/>
    <property type="match status" value="1"/>
</dbReference>
<comment type="similarity">
    <text evidence="1">Belongs to the ABC transporter superfamily.</text>
</comment>
<evidence type="ECO:0000256" key="4">
    <source>
        <dbReference type="ARBA" id="ARBA00022840"/>
    </source>
</evidence>
<evidence type="ECO:0000313" key="7">
    <source>
        <dbReference type="Proteomes" id="UP001200430"/>
    </source>
</evidence>
<evidence type="ECO:0000256" key="1">
    <source>
        <dbReference type="ARBA" id="ARBA00005417"/>
    </source>
</evidence>
<keyword evidence="7" id="KW-1185">Reference proteome</keyword>